<evidence type="ECO:0000313" key="1">
    <source>
        <dbReference type="EMBL" id="PIM95164.1"/>
    </source>
</evidence>
<dbReference type="EMBL" id="NXGL01000001">
    <property type="protein sequence ID" value="PIM95164.1"/>
    <property type="molecule type" value="Genomic_DNA"/>
</dbReference>
<accession>A0ABX4MIM0</accession>
<protein>
    <submittedName>
        <fullName evidence="1">Uncharacterized protein</fullName>
    </submittedName>
</protein>
<sequence>MCQWTMRRFHSFRIKYKFVINRINNCKVNKSVLSKIESIISKLGRSAKIKANKTNRFISKLKRINSNLDANNKWLFN</sequence>
<comment type="caution">
    <text evidence="1">The sequence shown here is derived from an EMBL/GenBank/DDBJ whole genome shotgun (WGS) entry which is preliminary data.</text>
</comment>
<gene>
    <name evidence="1" type="ORF">MAGCAS_5</name>
</gene>
<evidence type="ECO:0000313" key="2">
    <source>
        <dbReference type="Proteomes" id="UP000229707"/>
    </source>
</evidence>
<dbReference type="Proteomes" id="UP000229707">
    <property type="component" value="Unassembled WGS sequence"/>
</dbReference>
<keyword evidence="2" id="KW-1185">Reference proteome</keyword>
<reference evidence="1" key="1">
    <citation type="submission" date="2017-09" db="EMBL/GenBank/DDBJ databases">
        <authorList>
            <person name="Campbell M.A."/>
            <person name="Lukasik P."/>
            <person name="Simon C."/>
            <person name="McCutcheon J.P."/>
        </authorList>
    </citation>
    <scope>NUCLEOTIDE SEQUENCE [LARGE SCALE GENOMIC DNA]</scope>
    <source>
        <strain evidence="1">MAGCAS</strain>
    </source>
</reference>
<proteinExistence type="predicted"/>
<name>A0ABX4MIM0_9HYPH</name>
<organism evidence="1 2">
    <name type="scientific">Candidatus Hodgkinia cicadicola</name>
    <dbReference type="NCBI Taxonomy" id="573658"/>
    <lineage>
        <taxon>Bacteria</taxon>
        <taxon>Pseudomonadati</taxon>
        <taxon>Pseudomonadota</taxon>
        <taxon>Alphaproteobacteria</taxon>
        <taxon>Hyphomicrobiales</taxon>
        <taxon>Candidatus Hodgkinia</taxon>
    </lineage>
</organism>